<evidence type="ECO:0000256" key="2">
    <source>
        <dbReference type="ARBA" id="ARBA00023125"/>
    </source>
</evidence>
<dbReference type="Pfam" id="PF07508">
    <property type="entry name" value="Recombinase"/>
    <property type="match status" value="1"/>
</dbReference>
<dbReference type="InterPro" id="IPR006118">
    <property type="entry name" value="Recombinase_CS"/>
</dbReference>
<gene>
    <name evidence="7" type="ORF">AWC01_00375</name>
</gene>
<evidence type="ECO:0000313" key="8">
    <source>
        <dbReference type="Proteomes" id="UP000193564"/>
    </source>
</evidence>
<evidence type="ECO:0000256" key="4">
    <source>
        <dbReference type="PIRSR" id="PIRSR606118-50"/>
    </source>
</evidence>
<evidence type="ECO:0000256" key="1">
    <source>
        <dbReference type="ARBA" id="ARBA00022908"/>
    </source>
</evidence>
<dbReference type="CDD" id="cd00338">
    <property type="entry name" value="Ser_Recombinase"/>
    <property type="match status" value="1"/>
</dbReference>
<evidence type="ECO:0000256" key="3">
    <source>
        <dbReference type="ARBA" id="ARBA00023172"/>
    </source>
</evidence>
<dbReference type="STRING" id="126673.AWC01_00375"/>
<comment type="caution">
    <text evidence="7">The sequence shown here is derived from an EMBL/GenBank/DDBJ whole genome shotgun (WGS) entry which is preliminary data.</text>
</comment>
<dbReference type="SMART" id="SM00857">
    <property type="entry name" value="Resolvase"/>
    <property type="match status" value="1"/>
</dbReference>
<feature type="domain" description="Resolvase/invertase-type recombinase catalytic" evidence="6">
    <location>
        <begin position="16"/>
        <end position="163"/>
    </location>
</feature>
<dbReference type="GO" id="GO:0015074">
    <property type="term" value="P:DNA integration"/>
    <property type="evidence" value="ECO:0007669"/>
    <property type="project" value="UniProtKB-KW"/>
</dbReference>
<dbReference type="Pfam" id="PF00239">
    <property type="entry name" value="Resolvase"/>
    <property type="match status" value="1"/>
</dbReference>
<keyword evidence="8" id="KW-1185">Reference proteome</keyword>
<dbReference type="PROSITE" id="PS51736">
    <property type="entry name" value="RECOMBINASES_3"/>
    <property type="match status" value="1"/>
</dbReference>
<dbReference type="GO" id="GO:0000150">
    <property type="term" value="F:DNA strand exchange activity"/>
    <property type="evidence" value="ECO:0007669"/>
    <property type="project" value="InterPro"/>
</dbReference>
<dbReference type="EMBL" id="LQOS01000045">
    <property type="protein sequence ID" value="ORV37711.1"/>
    <property type="molecule type" value="Genomic_DNA"/>
</dbReference>
<keyword evidence="2" id="KW-0238">DNA-binding</keyword>
<keyword evidence="1" id="KW-0229">DNA integration</keyword>
<dbReference type="PANTHER" id="PTHR30461">
    <property type="entry name" value="DNA-INVERTASE FROM LAMBDOID PROPHAGE"/>
    <property type="match status" value="1"/>
</dbReference>
<dbReference type="Gene3D" id="3.40.50.1390">
    <property type="entry name" value="Resolvase, N-terminal catalytic domain"/>
    <property type="match status" value="1"/>
</dbReference>
<dbReference type="InterPro" id="IPR011109">
    <property type="entry name" value="DNA_bind_recombinase_dom"/>
</dbReference>
<dbReference type="InterPro" id="IPR050639">
    <property type="entry name" value="SSR_resolvase"/>
</dbReference>
<dbReference type="GO" id="GO:0003677">
    <property type="term" value="F:DNA binding"/>
    <property type="evidence" value="ECO:0007669"/>
    <property type="project" value="UniProtKB-KW"/>
</dbReference>
<sequence>MYGPTMTAPGKRTGSRAVMYLRVSTDDQATSVEAQRAACTRIAAQNGYEIVGEYVDENVSVTKRIDQRPALKRALADLASDKADRLIVAKLDRLARNVRVALEIEEDFATRHGWGIVLGDMDIDTFTAAGKLQLSMFASVARFERDRISERTREALAVKRAQGVRLGRPSALPAEIVSRIVTERVEGASLRGIADGLTRDGIATAQGGKAWYASTVSKVLARQQAKAKTGETA</sequence>
<organism evidence="7 8">
    <name type="scientific">Mycolicibacterium doricum</name>
    <dbReference type="NCBI Taxonomy" id="126673"/>
    <lineage>
        <taxon>Bacteria</taxon>
        <taxon>Bacillati</taxon>
        <taxon>Actinomycetota</taxon>
        <taxon>Actinomycetes</taxon>
        <taxon>Mycobacteriales</taxon>
        <taxon>Mycobacteriaceae</taxon>
        <taxon>Mycolicibacterium</taxon>
    </lineage>
</organism>
<dbReference type="InterPro" id="IPR036162">
    <property type="entry name" value="Resolvase-like_N_sf"/>
</dbReference>
<evidence type="ECO:0000256" key="5">
    <source>
        <dbReference type="PROSITE-ProRule" id="PRU10137"/>
    </source>
</evidence>
<name>A0A1X1T0E9_9MYCO</name>
<dbReference type="SUPFAM" id="SSF53041">
    <property type="entry name" value="Resolvase-like"/>
    <property type="match status" value="1"/>
</dbReference>
<dbReference type="AlphaFoldDB" id="A0A1X1T0E9"/>
<evidence type="ECO:0000313" key="7">
    <source>
        <dbReference type="EMBL" id="ORV37711.1"/>
    </source>
</evidence>
<reference evidence="7 8" key="1">
    <citation type="submission" date="2016-01" db="EMBL/GenBank/DDBJ databases">
        <title>The new phylogeny of the genus Mycobacterium.</title>
        <authorList>
            <person name="Tarcisio F."/>
            <person name="Conor M."/>
            <person name="Antonella G."/>
            <person name="Elisabetta G."/>
            <person name="Giulia F.S."/>
            <person name="Sara T."/>
            <person name="Anna F."/>
            <person name="Clotilde B."/>
            <person name="Roberto B."/>
            <person name="Veronica D.S."/>
            <person name="Fabio R."/>
            <person name="Monica P."/>
            <person name="Olivier J."/>
            <person name="Enrico T."/>
            <person name="Nicola S."/>
        </authorList>
    </citation>
    <scope>NUCLEOTIDE SEQUENCE [LARGE SCALE GENOMIC DNA]</scope>
    <source>
        <strain evidence="7 8">DSM 44339</strain>
    </source>
</reference>
<dbReference type="InterPro" id="IPR006119">
    <property type="entry name" value="Resolv_N"/>
</dbReference>
<accession>A0A1X1T0E9</accession>
<protein>
    <recommendedName>
        <fullName evidence="6">Resolvase/invertase-type recombinase catalytic domain-containing protein</fullName>
    </recommendedName>
</protein>
<feature type="active site" description="O-(5'-phospho-DNA)-serine intermediate" evidence="4 5">
    <location>
        <position position="24"/>
    </location>
</feature>
<proteinExistence type="predicted"/>
<evidence type="ECO:0000259" key="6">
    <source>
        <dbReference type="PROSITE" id="PS51736"/>
    </source>
</evidence>
<keyword evidence="3" id="KW-0233">DNA recombination</keyword>
<dbReference type="PANTHER" id="PTHR30461:SF2">
    <property type="entry name" value="SERINE RECOMBINASE PINE-RELATED"/>
    <property type="match status" value="1"/>
</dbReference>
<dbReference type="Proteomes" id="UP000193564">
    <property type="component" value="Unassembled WGS sequence"/>
</dbReference>
<dbReference type="PROSITE" id="PS00397">
    <property type="entry name" value="RECOMBINASES_1"/>
    <property type="match status" value="1"/>
</dbReference>